<keyword evidence="1" id="KW-0596">Phosphopantetheine</keyword>
<evidence type="ECO:0000256" key="5">
    <source>
        <dbReference type="SAM" id="MobiDB-lite"/>
    </source>
</evidence>
<evidence type="ECO:0000256" key="3">
    <source>
        <dbReference type="ARBA" id="ARBA00022598"/>
    </source>
</evidence>
<dbReference type="InterPro" id="IPR013217">
    <property type="entry name" value="Methyltransf_12"/>
</dbReference>
<dbReference type="Pfam" id="PF08242">
    <property type="entry name" value="Methyltransf_12"/>
    <property type="match status" value="1"/>
</dbReference>
<dbReference type="InterPro" id="IPR036736">
    <property type="entry name" value="ACP-like_sf"/>
</dbReference>
<keyword evidence="4" id="KW-0677">Repeat</keyword>
<dbReference type="PANTHER" id="PTHR45527:SF10">
    <property type="entry name" value="PYOCHELIN SYNTHASE PCHF"/>
    <property type="match status" value="1"/>
</dbReference>
<dbReference type="SUPFAM" id="SSF53335">
    <property type="entry name" value="S-adenosyl-L-methionine-dependent methyltransferases"/>
    <property type="match status" value="1"/>
</dbReference>
<dbReference type="InterPro" id="IPR009081">
    <property type="entry name" value="PP-bd_ACP"/>
</dbReference>
<dbReference type="PROSITE" id="PS00012">
    <property type="entry name" value="PHOSPHOPANTETHEINE"/>
    <property type="match status" value="1"/>
</dbReference>
<comment type="caution">
    <text evidence="7">The sequence shown here is derived from an EMBL/GenBank/DDBJ whole genome shotgun (WGS) entry which is preliminary data.</text>
</comment>
<dbReference type="Gene3D" id="3.40.50.150">
    <property type="entry name" value="Vaccinia Virus protein VP39"/>
    <property type="match status" value="1"/>
</dbReference>
<dbReference type="RefSeq" id="WP_319287145.1">
    <property type="nucleotide sequence ID" value="NZ_JBHTCK010000008.1"/>
</dbReference>
<dbReference type="SUPFAM" id="SSF47336">
    <property type="entry name" value="ACP-like"/>
    <property type="match status" value="1"/>
</dbReference>
<dbReference type="CDD" id="cd02440">
    <property type="entry name" value="AdoMet_MTases"/>
    <property type="match status" value="1"/>
</dbReference>
<sequence>MSGERCLSSVAVLLTAAAEVLRLWSKQPEFALALDAPATGPAHELTFDVRPGDSFAVRAGRLHRQLAELPGSPTEADRSAGSTGSADASPVTCHATEHAGVLTLTWEFRTAELPAGFPADVVSVCTELFERLAHEPESWDTTDRLPRVPRWQIDERTAANSTTADHLPAATLCGLVEDRAAATPDAIAVLADDGQLTYRETVGLARQLAHRLLALGAVPGQLVGVVVDKGRTQVPAVLGVTLSRAAYLPIDASWPAARRAQLVDQGGVRVVVTTPHLRDTLAWPDGIRLVTFDDPEVREAPTGPPAVTPTPDDLAYVIFTSGSTGRPKGVVIDHRGAANTVQDINHRFGVGPADRVLGLSSLSFDLSVYDVFGTLAAGAALVLPAANRVHDPAHWSQLVDRHGVTVWNSVPALLRLWLDSSSAPAEAPLRLAMLSGDWIPVSLPDALRTPYPDARVISLGGATEASIWSVHHPVEDVPASWHRIPYGKPLANQTLHVLDHRMDPCPVGTTGEICIGGIGVAKGYWADPVRTAERFVVHPATGGTLYRTGDLGRYLAGGDIEFLGREDSQVKVNGYRIELDEISAVLRRQSGVREALLTVDANPATGRGQLVAYVVPEDDGRAGPAPDGAPGGDAWPAALEAAHSELHRAATELAPAVTTFRALWKSLEDLAPAVMARTFAQLGCFTEPGATATVDEAVATGGVRPLYRGLLAQWAAVLARQGVLTATGRPGEYRADRALDAAALDGEIETVLSALGAEGSDEVLLDYFTSCIERQLPLLRGTVRPLQLLLPDGDWRVTEALYATNPAARLQNRIAARAVRTFVDAAPADRTVRILEVGAGTGSTADTILPALPADRVAYRFTDLSTAFTEQARKRYRDAHPFVDYGLFDIDKDPAGQGLAPGSVDVLVAANVLHDAKHLDRTLARLRELLAPGGLLVQIEGTVNSPLNMISFAFLEGFGNYQDQREATLLSVPEWQAHLTRAGFTRFAPVPEGEPAVDALIQHVLLAGTSDGSTADEGHGPRPLDTAALATALGRLLPDYMVPHHFLLLDEVPLSANGKVDRSALPSPWREQEEQDPTLPLSELEQRLHTIWSDTLGHGDFGTETNFFDLGGDSLHAVRIAGRFRTDLGIEKDGSEAIDMLFEAPTIKELAVLLSREAGARG</sequence>
<dbReference type="PROSITE" id="PS00455">
    <property type="entry name" value="AMP_BINDING"/>
    <property type="match status" value="1"/>
</dbReference>
<evidence type="ECO:0000256" key="4">
    <source>
        <dbReference type="ARBA" id="ARBA00022737"/>
    </source>
</evidence>
<protein>
    <submittedName>
        <fullName evidence="7">Amino acid adenylation domain-containing protein</fullName>
    </submittedName>
</protein>
<dbReference type="Gene3D" id="3.30.300.30">
    <property type="match status" value="2"/>
</dbReference>
<accession>A0ABW2MMQ8</accession>
<feature type="region of interest" description="Disordered" evidence="5">
    <location>
        <begin position="66"/>
        <end position="91"/>
    </location>
</feature>
<dbReference type="InterPro" id="IPR006162">
    <property type="entry name" value="Ppantetheine_attach_site"/>
</dbReference>
<evidence type="ECO:0000256" key="2">
    <source>
        <dbReference type="ARBA" id="ARBA00022553"/>
    </source>
</evidence>
<gene>
    <name evidence="7" type="ORF">ACFQW9_26025</name>
</gene>
<dbReference type="InterPro" id="IPR020459">
    <property type="entry name" value="AMP-binding"/>
</dbReference>
<keyword evidence="3" id="KW-0436">Ligase</keyword>
<organism evidence="7 8">
    <name type="scientific">Streptomyces caviscabies</name>
    <dbReference type="NCBI Taxonomy" id="90079"/>
    <lineage>
        <taxon>Bacteria</taxon>
        <taxon>Bacillati</taxon>
        <taxon>Actinomycetota</taxon>
        <taxon>Actinomycetes</taxon>
        <taxon>Kitasatosporales</taxon>
        <taxon>Streptomycetaceae</taxon>
        <taxon>Streptomyces</taxon>
    </lineage>
</organism>
<dbReference type="Proteomes" id="UP001596509">
    <property type="component" value="Unassembled WGS sequence"/>
</dbReference>
<reference evidence="8" key="1">
    <citation type="journal article" date="2019" name="Int. J. Syst. Evol. Microbiol.">
        <title>The Global Catalogue of Microorganisms (GCM) 10K type strain sequencing project: providing services to taxonomists for standard genome sequencing and annotation.</title>
        <authorList>
            <consortium name="The Broad Institute Genomics Platform"/>
            <consortium name="The Broad Institute Genome Sequencing Center for Infectious Disease"/>
            <person name="Wu L."/>
            <person name="Ma J."/>
        </authorList>
    </citation>
    <scope>NUCLEOTIDE SEQUENCE [LARGE SCALE GENOMIC DNA]</scope>
    <source>
        <strain evidence="8">ICMP 19430</strain>
    </source>
</reference>
<evidence type="ECO:0000259" key="6">
    <source>
        <dbReference type="PROSITE" id="PS50075"/>
    </source>
</evidence>
<dbReference type="NCBIfam" id="TIGR01733">
    <property type="entry name" value="AA-adenyl-dom"/>
    <property type="match status" value="1"/>
</dbReference>
<keyword evidence="8" id="KW-1185">Reference proteome</keyword>
<dbReference type="InterPro" id="IPR045851">
    <property type="entry name" value="AMP-bd_C_sf"/>
</dbReference>
<dbReference type="EMBL" id="JBHTCK010000008">
    <property type="protein sequence ID" value="MFC7354111.1"/>
    <property type="molecule type" value="Genomic_DNA"/>
</dbReference>
<dbReference type="InterPro" id="IPR020806">
    <property type="entry name" value="PKS_PP-bd"/>
</dbReference>
<keyword evidence="2" id="KW-0597">Phosphoprotein</keyword>
<dbReference type="Gene3D" id="1.10.1200.10">
    <property type="entry name" value="ACP-like"/>
    <property type="match status" value="1"/>
</dbReference>
<dbReference type="InterPro" id="IPR000873">
    <property type="entry name" value="AMP-dep_synth/lig_dom"/>
</dbReference>
<evidence type="ECO:0000313" key="8">
    <source>
        <dbReference type="Proteomes" id="UP001596509"/>
    </source>
</evidence>
<dbReference type="Pfam" id="PF00501">
    <property type="entry name" value="AMP-binding"/>
    <property type="match status" value="1"/>
</dbReference>
<dbReference type="PANTHER" id="PTHR45527">
    <property type="entry name" value="NONRIBOSOMAL PEPTIDE SYNTHETASE"/>
    <property type="match status" value="1"/>
</dbReference>
<feature type="domain" description="Carrier" evidence="6">
    <location>
        <begin position="1079"/>
        <end position="1158"/>
    </location>
</feature>
<dbReference type="InterPro" id="IPR029063">
    <property type="entry name" value="SAM-dependent_MTases_sf"/>
</dbReference>
<dbReference type="InterPro" id="IPR010071">
    <property type="entry name" value="AA_adenyl_dom"/>
</dbReference>
<dbReference type="PROSITE" id="PS50075">
    <property type="entry name" value="CARRIER"/>
    <property type="match status" value="1"/>
</dbReference>
<dbReference type="PRINTS" id="PR00154">
    <property type="entry name" value="AMPBINDING"/>
</dbReference>
<proteinExistence type="predicted"/>
<evidence type="ECO:0000256" key="1">
    <source>
        <dbReference type="ARBA" id="ARBA00022450"/>
    </source>
</evidence>
<name>A0ABW2MMQ8_9ACTN</name>
<dbReference type="InterPro" id="IPR020845">
    <property type="entry name" value="AMP-binding_CS"/>
</dbReference>
<dbReference type="Pfam" id="PF00550">
    <property type="entry name" value="PP-binding"/>
    <property type="match status" value="1"/>
</dbReference>
<dbReference type="SMART" id="SM00823">
    <property type="entry name" value="PKS_PP"/>
    <property type="match status" value="1"/>
</dbReference>
<dbReference type="Gene3D" id="3.40.50.980">
    <property type="match status" value="2"/>
</dbReference>
<dbReference type="Gene3D" id="2.30.38.10">
    <property type="entry name" value="Luciferase, Domain 3"/>
    <property type="match status" value="1"/>
</dbReference>
<dbReference type="SUPFAM" id="SSF56801">
    <property type="entry name" value="Acetyl-CoA synthetase-like"/>
    <property type="match status" value="1"/>
</dbReference>
<evidence type="ECO:0000313" key="7">
    <source>
        <dbReference type="EMBL" id="MFC7354111.1"/>
    </source>
</evidence>